<accession>A0A173QWJ5</accession>
<proteinExistence type="predicted"/>
<organism evidence="9 13">
    <name type="scientific">Roseburia intestinalis</name>
    <dbReference type="NCBI Taxonomy" id="166486"/>
    <lineage>
        <taxon>Bacteria</taxon>
        <taxon>Bacillati</taxon>
        <taxon>Bacillota</taxon>
        <taxon>Clostridia</taxon>
        <taxon>Lachnospirales</taxon>
        <taxon>Lachnospiraceae</taxon>
        <taxon>Roseburia</taxon>
    </lineage>
</organism>
<keyword evidence="5 6" id="KW-0413">Isomerase</keyword>
<evidence type="ECO:0000259" key="8">
    <source>
        <dbReference type="PROSITE" id="PS50198"/>
    </source>
</evidence>
<dbReference type="GeneID" id="61434189"/>
<dbReference type="Proteomes" id="UP000283586">
    <property type="component" value="Unassembled WGS sequence"/>
</dbReference>
<evidence type="ECO:0000256" key="2">
    <source>
        <dbReference type="ARBA" id="ARBA00013194"/>
    </source>
</evidence>
<evidence type="ECO:0000313" key="12">
    <source>
        <dbReference type="EMBL" id="RHN10768.1"/>
    </source>
</evidence>
<dbReference type="EMBL" id="QSHO01000005">
    <property type="protein sequence ID" value="RHC17811.1"/>
    <property type="molecule type" value="Genomic_DNA"/>
</dbReference>
<reference evidence="14 15" key="2">
    <citation type="submission" date="2018-08" db="EMBL/GenBank/DDBJ databases">
        <title>A genome reference for cultivated species of the human gut microbiota.</title>
        <authorList>
            <person name="Zou Y."/>
            <person name="Xue W."/>
            <person name="Luo G."/>
        </authorList>
    </citation>
    <scope>NUCLEOTIDE SEQUENCE [LARGE SCALE GENOMIC DNA]</scope>
    <source>
        <strain evidence="12 15">AF31-21AC</strain>
        <strain evidence="11 14">AM37-1AC</strain>
    </source>
</reference>
<evidence type="ECO:0000256" key="5">
    <source>
        <dbReference type="ARBA" id="ARBA00023235"/>
    </source>
</evidence>
<dbReference type="EMBL" id="CYXZ01000001">
    <property type="protein sequence ID" value="CUM69689.1"/>
    <property type="molecule type" value="Genomic_DNA"/>
</dbReference>
<dbReference type="PANTHER" id="PTHR47245:SF1">
    <property type="entry name" value="FOLDASE PROTEIN PRSA"/>
    <property type="match status" value="1"/>
</dbReference>
<evidence type="ECO:0000256" key="1">
    <source>
        <dbReference type="ARBA" id="ARBA00000971"/>
    </source>
</evidence>
<dbReference type="Pfam" id="PF13145">
    <property type="entry name" value="Rotamase_2"/>
    <property type="match status" value="1"/>
</dbReference>
<sequence length="329" mass="37081">MKRKFTRVAAVLCGMSLLLTGCRIGNKNIVVSNILNDRQVFKIEGTVCSLKEARVYLTNYQNIYGTAYGVDLWKHDFGDDSLVKYIKAVTMEELTQVVSMDLLAQSREVALSEDELSAISEAAAEYYASLSKEENTYLEVTESDISEYYQHYALAQKLYNSLTNSVNEEVSDDEARVIEIMQIFVADSTKASDVAAKLERGDDFASVANNYNELSSIQTTVARDELPKEVEEVAFNLDNGQTSSMIQAGKGFYFIKCLNKYNEELTEANKSNIVEKREKEAFDDVYNQFVAGLNSSINKDMWDELTLDTTDGIQTDSFFEIFEKHCGEI</sequence>
<protein>
    <recommendedName>
        <fullName evidence="2">peptidylprolyl isomerase</fullName>
        <ecNumber evidence="2">5.2.1.8</ecNumber>
    </recommendedName>
</protein>
<evidence type="ECO:0000313" key="11">
    <source>
        <dbReference type="EMBL" id="RHC17811.1"/>
    </source>
</evidence>
<comment type="catalytic activity">
    <reaction evidence="1">
        <text>[protein]-peptidylproline (omega=180) = [protein]-peptidylproline (omega=0)</text>
        <dbReference type="Rhea" id="RHEA:16237"/>
        <dbReference type="Rhea" id="RHEA-COMP:10747"/>
        <dbReference type="Rhea" id="RHEA-COMP:10748"/>
        <dbReference type="ChEBI" id="CHEBI:83833"/>
        <dbReference type="ChEBI" id="CHEBI:83834"/>
        <dbReference type="EC" id="5.2.1.8"/>
    </reaction>
</comment>
<dbReference type="InterPro" id="IPR000297">
    <property type="entry name" value="PPIase_PpiC"/>
</dbReference>
<dbReference type="GO" id="GO:0003755">
    <property type="term" value="F:peptidyl-prolyl cis-trans isomerase activity"/>
    <property type="evidence" value="ECO:0007669"/>
    <property type="project" value="UniProtKB-KW"/>
</dbReference>
<dbReference type="Proteomes" id="UP000095350">
    <property type="component" value="Unassembled WGS sequence"/>
</dbReference>
<keyword evidence="3 7" id="KW-0732">Signal</keyword>
<dbReference type="PROSITE" id="PS51257">
    <property type="entry name" value="PROKAR_LIPOPROTEIN"/>
    <property type="match status" value="1"/>
</dbReference>
<dbReference type="EMBL" id="QRQN01000004">
    <property type="protein sequence ID" value="RHN10768.1"/>
    <property type="molecule type" value="Genomic_DNA"/>
</dbReference>
<evidence type="ECO:0000313" key="10">
    <source>
        <dbReference type="EMBL" id="MTR83704.1"/>
    </source>
</evidence>
<dbReference type="InterPro" id="IPR046357">
    <property type="entry name" value="PPIase_dom_sf"/>
</dbReference>
<feature type="signal peptide" evidence="7">
    <location>
        <begin position="1"/>
        <end position="21"/>
    </location>
</feature>
<evidence type="ECO:0000256" key="6">
    <source>
        <dbReference type="PROSITE-ProRule" id="PRU00278"/>
    </source>
</evidence>
<dbReference type="EC" id="5.2.1.8" evidence="2"/>
<gene>
    <name evidence="9" type="primary">prsA3</name>
    <name evidence="11" type="ORF">DW856_06605</name>
    <name evidence="12" type="ORF">DWZ31_04265</name>
    <name evidence="9" type="ORF">ERS852572_00011</name>
    <name evidence="10" type="ORF">GMD50_01290</name>
</gene>
<reference evidence="10 16" key="3">
    <citation type="journal article" date="2019" name="Nat. Med.">
        <title>A library of human gut bacterial isolates paired with longitudinal multiomics data enables mechanistic microbiome research.</title>
        <authorList>
            <person name="Poyet M."/>
            <person name="Groussin M."/>
            <person name="Gibbons S.M."/>
            <person name="Avila-Pacheco J."/>
            <person name="Jiang X."/>
            <person name="Kearney S.M."/>
            <person name="Perrotta A.R."/>
            <person name="Berdy B."/>
            <person name="Zhao S."/>
            <person name="Lieberman T.D."/>
            <person name="Swanson P.K."/>
            <person name="Smith M."/>
            <person name="Roesemann S."/>
            <person name="Alexander J.E."/>
            <person name="Rich S.A."/>
            <person name="Livny J."/>
            <person name="Vlamakis H."/>
            <person name="Clish C."/>
            <person name="Bullock K."/>
            <person name="Deik A."/>
            <person name="Scott J."/>
            <person name="Pierce K.A."/>
            <person name="Xavier R.J."/>
            <person name="Alm E.J."/>
        </authorList>
    </citation>
    <scope>NUCLEOTIDE SEQUENCE [LARGE SCALE GENOMIC DNA]</scope>
    <source>
        <strain evidence="10 16">BIOML-A1</strain>
    </source>
</reference>
<dbReference type="AlphaFoldDB" id="A0A173QWJ5"/>
<dbReference type="Proteomes" id="UP000283513">
    <property type="component" value="Unassembled WGS sequence"/>
</dbReference>
<dbReference type="InterPro" id="IPR050245">
    <property type="entry name" value="PrsA_foldase"/>
</dbReference>
<feature type="domain" description="PpiC" evidence="8">
    <location>
        <begin position="144"/>
        <end position="259"/>
    </location>
</feature>
<evidence type="ECO:0000313" key="16">
    <source>
        <dbReference type="Proteomes" id="UP000478483"/>
    </source>
</evidence>
<dbReference type="OrthoDB" id="14196at2"/>
<feature type="chain" id="PRO_5038212830" description="peptidylprolyl isomerase" evidence="7">
    <location>
        <begin position="22"/>
        <end position="329"/>
    </location>
</feature>
<dbReference type="RefSeq" id="WP_015520142.1">
    <property type="nucleotide sequence ID" value="NZ_CABIYH010000001.1"/>
</dbReference>
<dbReference type="EMBL" id="WNAJ01000001">
    <property type="protein sequence ID" value="MTR83704.1"/>
    <property type="molecule type" value="Genomic_DNA"/>
</dbReference>
<keyword evidence="4 6" id="KW-0697">Rotamase</keyword>
<evidence type="ECO:0000256" key="3">
    <source>
        <dbReference type="ARBA" id="ARBA00022729"/>
    </source>
</evidence>
<reference evidence="9 13" key="1">
    <citation type="submission" date="2015-09" db="EMBL/GenBank/DDBJ databases">
        <authorList>
            <consortium name="Pathogen Informatics"/>
        </authorList>
    </citation>
    <scope>NUCLEOTIDE SEQUENCE [LARGE SCALE GENOMIC DNA]</scope>
    <source>
        <strain evidence="9 13">2789STDY5834960</strain>
    </source>
</reference>
<dbReference type="STRING" id="166486.ERS852572_00011"/>
<evidence type="ECO:0000256" key="4">
    <source>
        <dbReference type="ARBA" id="ARBA00023110"/>
    </source>
</evidence>
<evidence type="ECO:0000313" key="14">
    <source>
        <dbReference type="Proteomes" id="UP000283513"/>
    </source>
</evidence>
<dbReference type="Gene3D" id="3.10.50.40">
    <property type="match status" value="1"/>
</dbReference>
<evidence type="ECO:0000256" key="7">
    <source>
        <dbReference type="SAM" id="SignalP"/>
    </source>
</evidence>
<dbReference type="Proteomes" id="UP000478483">
    <property type="component" value="Unassembled WGS sequence"/>
</dbReference>
<dbReference type="PANTHER" id="PTHR47245">
    <property type="entry name" value="PEPTIDYLPROLYL ISOMERASE"/>
    <property type="match status" value="1"/>
</dbReference>
<name>A0A173QWJ5_9FIRM</name>
<dbReference type="PROSITE" id="PS50198">
    <property type="entry name" value="PPIC_PPIASE_2"/>
    <property type="match status" value="1"/>
</dbReference>
<dbReference type="PaxDb" id="166486-ERS852572_00011"/>
<evidence type="ECO:0000313" key="15">
    <source>
        <dbReference type="Proteomes" id="UP000283586"/>
    </source>
</evidence>
<evidence type="ECO:0000313" key="13">
    <source>
        <dbReference type="Proteomes" id="UP000095350"/>
    </source>
</evidence>
<dbReference type="SUPFAM" id="SSF54534">
    <property type="entry name" value="FKBP-like"/>
    <property type="match status" value="1"/>
</dbReference>
<evidence type="ECO:0000313" key="9">
    <source>
        <dbReference type="EMBL" id="CUM69689.1"/>
    </source>
</evidence>